<sequence length="82" mass="9196">MLPDALVQALTKLCDMYLDLALLISIASFNFAAYVWRDFKATVLTSKEHKGKAIFERDVLSTSSEESACDPEQQKDIVHDVC</sequence>
<evidence type="ECO:0000313" key="4">
    <source>
        <dbReference type="Proteomes" id="UP000192578"/>
    </source>
</evidence>
<accession>A0A9X6NMM3</accession>
<keyword evidence="4" id="KW-1185">Reference proteome</keyword>
<gene>
    <name evidence="3" type="ORF">BV898_16829</name>
</gene>
<keyword evidence="2" id="KW-1133">Transmembrane helix</keyword>
<protein>
    <submittedName>
        <fullName evidence="3">Uncharacterized protein</fullName>
    </submittedName>
</protein>
<evidence type="ECO:0000256" key="2">
    <source>
        <dbReference type="SAM" id="Phobius"/>
    </source>
</evidence>
<organism evidence="3 4">
    <name type="scientific">Hypsibius exemplaris</name>
    <name type="common">Freshwater tardigrade</name>
    <dbReference type="NCBI Taxonomy" id="2072580"/>
    <lineage>
        <taxon>Eukaryota</taxon>
        <taxon>Metazoa</taxon>
        <taxon>Ecdysozoa</taxon>
        <taxon>Tardigrada</taxon>
        <taxon>Eutardigrada</taxon>
        <taxon>Parachela</taxon>
        <taxon>Hypsibioidea</taxon>
        <taxon>Hypsibiidae</taxon>
        <taxon>Hypsibius</taxon>
    </lineage>
</organism>
<feature type="region of interest" description="Disordered" evidence="1">
    <location>
        <begin position="62"/>
        <end position="82"/>
    </location>
</feature>
<keyword evidence="2" id="KW-0812">Transmembrane</keyword>
<evidence type="ECO:0000256" key="1">
    <source>
        <dbReference type="SAM" id="MobiDB-lite"/>
    </source>
</evidence>
<reference evidence="4" key="1">
    <citation type="submission" date="2017-01" db="EMBL/GenBank/DDBJ databases">
        <title>Comparative genomics of anhydrobiosis in the tardigrade Hypsibius dujardini.</title>
        <authorList>
            <person name="Yoshida Y."/>
            <person name="Koutsovoulos G."/>
            <person name="Laetsch D."/>
            <person name="Stevens L."/>
            <person name="Kumar S."/>
            <person name="Horikawa D."/>
            <person name="Ishino K."/>
            <person name="Komine S."/>
            <person name="Tomita M."/>
            <person name="Blaxter M."/>
            <person name="Arakawa K."/>
        </authorList>
    </citation>
    <scope>NUCLEOTIDE SEQUENCE [LARGE SCALE GENOMIC DNA]</scope>
    <source>
        <strain evidence="4">Z151</strain>
    </source>
</reference>
<dbReference type="AlphaFoldDB" id="A0A9X6NMM3"/>
<feature type="compositionally biased region" description="Basic and acidic residues" evidence="1">
    <location>
        <begin position="72"/>
        <end position="82"/>
    </location>
</feature>
<comment type="caution">
    <text evidence="3">The sequence shown here is derived from an EMBL/GenBank/DDBJ whole genome shotgun (WGS) entry which is preliminary data.</text>
</comment>
<dbReference type="EMBL" id="MTYJ01000265">
    <property type="protein sequence ID" value="OWA52374.1"/>
    <property type="molecule type" value="Genomic_DNA"/>
</dbReference>
<dbReference type="Proteomes" id="UP000192578">
    <property type="component" value="Unassembled WGS sequence"/>
</dbReference>
<feature type="transmembrane region" description="Helical" evidence="2">
    <location>
        <begin position="16"/>
        <end position="36"/>
    </location>
</feature>
<proteinExistence type="predicted"/>
<keyword evidence="2" id="KW-0472">Membrane</keyword>
<evidence type="ECO:0000313" key="3">
    <source>
        <dbReference type="EMBL" id="OWA52374.1"/>
    </source>
</evidence>
<name>A0A9X6NMM3_HYPEX</name>